<dbReference type="SUPFAM" id="SSF158446">
    <property type="entry name" value="IVS-encoded protein-like"/>
    <property type="match status" value="1"/>
</dbReference>
<reference evidence="1 2" key="1">
    <citation type="submission" date="2018-11" db="EMBL/GenBank/DDBJ databases">
        <authorList>
            <consortium name="Pathogen Informatics"/>
        </authorList>
    </citation>
    <scope>NUCLEOTIDE SEQUENCE [LARGE SCALE GENOMIC DNA]</scope>
    <source>
        <strain evidence="1 2">NCTC12929</strain>
    </source>
</reference>
<dbReference type="PANTHER" id="PTHR38471">
    <property type="entry name" value="FOUR HELIX BUNDLE PROTEIN"/>
    <property type="match status" value="1"/>
</dbReference>
<dbReference type="Gene3D" id="1.20.1440.60">
    <property type="entry name" value="23S rRNA-intervening sequence"/>
    <property type="match status" value="1"/>
</dbReference>
<dbReference type="InterPro" id="IPR036583">
    <property type="entry name" value="23S_rRNA_IVS_sf"/>
</dbReference>
<protein>
    <submittedName>
        <fullName evidence="1">Four helix bundle protein</fullName>
    </submittedName>
</protein>
<evidence type="ECO:0000313" key="1">
    <source>
        <dbReference type="EMBL" id="VDH04617.1"/>
    </source>
</evidence>
<dbReference type="CDD" id="cd16377">
    <property type="entry name" value="23S_rRNA_IVP_like"/>
    <property type="match status" value="1"/>
</dbReference>
<dbReference type="AlphaFoldDB" id="A0A7Z8YRG5"/>
<dbReference type="PANTHER" id="PTHR38471:SF2">
    <property type="entry name" value="FOUR HELIX BUNDLE PROTEIN"/>
    <property type="match status" value="1"/>
</dbReference>
<sequence>MRNYKKYEVWELSHHLVKEIYLVTSQYPKEELFGLISQIRRAAISIPNNIAEGCGRWTDKEFGRFIDISIGSANETEYLLLLSMELNYISKEKYQILSQQLNLIRQKLIQLRKVLGFTQEAGSRKH</sequence>
<dbReference type="EMBL" id="UYIV01000001">
    <property type="protein sequence ID" value="VDH04617.1"/>
    <property type="molecule type" value="Genomic_DNA"/>
</dbReference>
<dbReference type="NCBIfam" id="TIGR02436">
    <property type="entry name" value="four helix bundle protein"/>
    <property type="match status" value="1"/>
</dbReference>
<accession>A0A7Z8YRG5</accession>
<dbReference type="InterPro" id="IPR012657">
    <property type="entry name" value="23S_rRNA-intervening_sequence"/>
</dbReference>
<proteinExistence type="predicted"/>
<name>A0A7Z8YRG5_9FLAO</name>
<gene>
    <name evidence="1" type="ORF">NCTC12929_01527</name>
</gene>
<organism evidence="1 2">
    <name type="scientific">Bergeyella zoohelcum</name>
    <dbReference type="NCBI Taxonomy" id="1015"/>
    <lineage>
        <taxon>Bacteria</taxon>
        <taxon>Pseudomonadati</taxon>
        <taxon>Bacteroidota</taxon>
        <taxon>Flavobacteriia</taxon>
        <taxon>Flavobacteriales</taxon>
        <taxon>Weeksellaceae</taxon>
        <taxon>Bergeyella</taxon>
    </lineage>
</organism>
<dbReference type="Proteomes" id="UP000270205">
    <property type="component" value="Unassembled WGS sequence"/>
</dbReference>
<dbReference type="RefSeq" id="WP_125151365.1">
    <property type="nucleotide sequence ID" value="NZ_UYIV01000001.1"/>
</dbReference>
<evidence type="ECO:0000313" key="2">
    <source>
        <dbReference type="Proteomes" id="UP000270205"/>
    </source>
</evidence>
<dbReference type="Pfam" id="PF05635">
    <property type="entry name" value="23S_rRNA_IVP"/>
    <property type="match status" value="1"/>
</dbReference>
<comment type="caution">
    <text evidence="1">The sequence shown here is derived from an EMBL/GenBank/DDBJ whole genome shotgun (WGS) entry which is preliminary data.</text>
</comment>